<proteinExistence type="predicted"/>
<keyword evidence="1" id="KW-1133">Transmembrane helix</keyword>
<feature type="transmembrane region" description="Helical" evidence="1">
    <location>
        <begin position="29"/>
        <end position="46"/>
    </location>
</feature>
<evidence type="ECO:0000256" key="1">
    <source>
        <dbReference type="SAM" id="Phobius"/>
    </source>
</evidence>
<feature type="transmembrane region" description="Helical" evidence="1">
    <location>
        <begin position="7"/>
        <end position="23"/>
    </location>
</feature>
<dbReference type="EMBL" id="LAZR01033260">
    <property type="protein sequence ID" value="KKL48603.1"/>
    <property type="molecule type" value="Genomic_DNA"/>
</dbReference>
<name>A0A0F9CGZ9_9ZZZZ</name>
<sequence length="52" mass="5215">MKGVLDVVAVIGLVLIGVGVWQWSQPAALIYSGVALVGIALVLGAGKRDGPS</sequence>
<gene>
    <name evidence="2" type="ORF">LCGC14_2323860</name>
</gene>
<evidence type="ECO:0000313" key="2">
    <source>
        <dbReference type="EMBL" id="KKL48603.1"/>
    </source>
</evidence>
<keyword evidence="1" id="KW-0472">Membrane</keyword>
<reference evidence="2" key="1">
    <citation type="journal article" date="2015" name="Nature">
        <title>Complex archaea that bridge the gap between prokaryotes and eukaryotes.</title>
        <authorList>
            <person name="Spang A."/>
            <person name="Saw J.H."/>
            <person name="Jorgensen S.L."/>
            <person name="Zaremba-Niedzwiedzka K."/>
            <person name="Martijn J."/>
            <person name="Lind A.E."/>
            <person name="van Eijk R."/>
            <person name="Schleper C."/>
            <person name="Guy L."/>
            <person name="Ettema T.J."/>
        </authorList>
    </citation>
    <scope>NUCLEOTIDE SEQUENCE</scope>
</reference>
<keyword evidence="1" id="KW-0812">Transmembrane</keyword>
<dbReference type="AlphaFoldDB" id="A0A0F9CGZ9"/>
<organism evidence="2">
    <name type="scientific">marine sediment metagenome</name>
    <dbReference type="NCBI Taxonomy" id="412755"/>
    <lineage>
        <taxon>unclassified sequences</taxon>
        <taxon>metagenomes</taxon>
        <taxon>ecological metagenomes</taxon>
    </lineage>
</organism>
<comment type="caution">
    <text evidence="2">The sequence shown here is derived from an EMBL/GenBank/DDBJ whole genome shotgun (WGS) entry which is preliminary data.</text>
</comment>
<accession>A0A0F9CGZ9</accession>
<protein>
    <submittedName>
        <fullName evidence="2">Uncharacterized protein</fullName>
    </submittedName>
</protein>